<keyword evidence="3 6" id="KW-0521">NADP</keyword>
<dbReference type="Gene3D" id="1.10.3730.10">
    <property type="entry name" value="ProC C-terminal domain-like"/>
    <property type="match status" value="1"/>
</dbReference>
<evidence type="ECO:0000256" key="2">
    <source>
        <dbReference type="ARBA" id="ARBA00022650"/>
    </source>
</evidence>
<evidence type="ECO:0000256" key="3">
    <source>
        <dbReference type="ARBA" id="ARBA00022857"/>
    </source>
</evidence>
<dbReference type="InterPro" id="IPR053790">
    <property type="entry name" value="P5CR-like_CS"/>
</dbReference>
<keyword evidence="2 6" id="KW-0641">Proline biosynthesis</keyword>
<dbReference type="Gene3D" id="3.40.50.720">
    <property type="entry name" value="NAD(P)-binding Rossmann-like Domain"/>
    <property type="match status" value="1"/>
</dbReference>
<dbReference type="InterPro" id="IPR036291">
    <property type="entry name" value="NAD(P)-bd_dom_sf"/>
</dbReference>
<comment type="function">
    <text evidence="5 6">Catalyzes the reduction of 1-pyrroline-5-carboxylate (PCA) to L-proline.</text>
</comment>
<evidence type="ECO:0000256" key="9">
    <source>
        <dbReference type="RuleBase" id="RU003903"/>
    </source>
</evidence>
<comment type="similarity">
    <text evidence="1 6 9">Belongs to the pyrroline-5-carboxylate reductase family.</text>
</comment>
<keyword evidence="4 6" id="KW-0560">Oxidoreductase</keyword>
<evidence type="ECO:0000259" key="10">
    <source>
        <dbReference type="Pfam" id="PF03807"/>
    </source>
</evidence>
<evidence type="ECO:0000256" key="5">
    <source>
        <dbReference type="ARBA" id="ARBA00058118"/>
    </source>
</evidence>
<proteinExistence type="inferred from homology"/>
<feature type="binding site" evidence="8">
    <location>
        <begin position="71"/>
        <end position="74"/>
    </location>
    <ligand>
        <name>NADP(+)</name>
        <dbReference type="ChEBI" id="CHEBI:58349"/>
    </ligand>
</feature>
<evidence type="ECO:0000313" key="12">
    <source>
        <dbReference type="EMBL" id="TXC93132.1"/>
    </source>
</evidence>
<sequence length="264" mass="28899">MKPSILFIGAGRMAEAIISGLHNKGQKQINQIFVGNRSNSDKLKELEDKYGIIPVNQLQDCIDQVDIIVLAMPPSEHEVVLENIHPFISNQFVVTIAAGMGPESLEKRLPYGTAVGWIMPNTAAEVGRSISLYTYGQFIKNEHKQQMEILVNVIGDSQHCTEEEIHKLTAITGSAPAFLYQFAEILISMTEDLGVERKIAQKLVTEMVIGSAEMLKTGKLPMELRDQVTTPGGATAAGLEVLKKGNFDQLLKEAVIATNKKAKG</sequence>
<dbReference type="HAMAP" id="MF_01925">
    <property type="entry name" value="P5C_reductase"/>
    <property type="match status" value="1"/>
</dbReference>
<dbReference type="SUPFAM" id="SSF51735">
    <property type="entry name" value="NAD(P)-binding Rossmann-fold domains"/>
    <property type="match status" value="1"/>
</dbReference>
<dbReference type="EC" id="1.5.1.2" evidence="6 7"/>
<dbReference type="InterPro" id="IPR008927">
    <property type="entry name" value="6-PGluconate_DH-like_C_sf"/>
</dbReference>
<dbReference type="InterPro" id="IPR029036">
    <property type="entry name" value="P5CR_dimer"/>
</dbReference>
<dbReference type="Pfam" id="PF14748">
    <property type="entry name" value="P5CR_dimer"/>
    <property type="match status" value="1"/>
</dbReference>
<name>A0A5C6WBB8_9BACI</name>
<dbReference type="Pfam" id="PF03807">
    <property type="entry name" value="F420_oxidored"/>
    <property type="match status" value="1"/>
</dbReference>
<reference evidence="12 13" key="1">
    <citation type="journal article" date="2005" name="Int. J. Syst. Evol. Microbiol.">
        <title>Bacillus litoralis sp. nov., isolated from a tidal flat of the Yellow Sea in Korea.</title>
        <authorList>
            <person name="Yoon J.H."/>
            <person name="Oh T.K."/>
        </authorList>
    </citation>
    <scope>NUCLEOTIDE SEQUENCE [LARGE SCALE GENOMIC DNA]</scope>
    <source>
        <strain evidence="12 13">SW-211</strain>
    </source>
</reference>
<dbReference type="PIRSF" id="PIRSF000193">
    <property type="entry name" value="Pyrrol-5-carb_rd"/>
    <property type="match status" value="1"/>
</dbReference>
<dbReference type="AlphaFoldDB" id="A0A5C6WBB8"/>
<keyword evidence="6" id="KW-0963">Cytoplasm</keyword>
<dbReference type="SUPFAM" id="SSF48179">
    <property type="entry name" value="6-phosphogluconate dehydrogenase C-terminal domain-like"/>
    <property type="match status" value="1"/>
</dbReference>
<evidence type="ECO:0000256" key="1">
    <source>
        <dbReference type="ARBA" id="ARBA00005525"/>
    </source>
</evidence>
<feature type="domain" description="Pyrroline-5-carboxylate reductase catalytic N-terminal" evidence="10">
    <location>
        <begin position="5"/>
        <end position="99"/>
    </location>
</feature>
<dbReference type="RefSeq" id="WP_146945991.1">
    <property type="nucleotide sequence ID" value="NZ_VOQF01000001.1"/>
</dbReference>
<feature type="binding site" evidence="8">
    <location>
        <begin position="8"/>
        <end position="13"/>
    </location>
    <ligand>
        <name>NADP(+)</name>
        <dbReference type="ChEBI" id="CHEBI:58349"/>
    </ligand>
</feature>
<feature type="domain" description="Pyrroline-5-carboxylate reductase dimerisation" evidence="11">
    <location>
        <begin position="162"/>
        <end position="263"/>
    </location>
</feature>
<comment type="caution">
    <text evidence="12">The sequence shown here is derived from an EMBL/GenBank/DDBJ whole genome shotgun (WGS) entry which is preliminary data.</text>
</comment>
<dbReference type="OrthoDB" id="9805754at2"/>
<evidence type="ECO:0000256" key="4">
    <source>
        <dbReference type="ARBA" id="ARBA00023002"/>
    </source>
</evidence>
<dbReference type="PANTHER" id="PTHR11645">
    <property type="entry name" value="PYRROLINE-5-CARBOXYLATE REDUCTASE"/>
    <property type="match status" value="1"/>
</dbReference>
<dbReference type="UniPathway" id="UPA00098">
    <property type="reaction ID" value="UER00361"/>
</dbReference>
<gene>
    <name evidence="6" type="primary">proC</name>
    <name evidence="12" type="ORF">FS935_02765</name>
</gene>
<dbReference type="GO" id="GO:0004735">
    <property type="term" value="F:pyrroline-5-carboxylate reductase activity"/>
    <property type="evidence" value="ECO:0007669"/>
    <property type="project" value="UniProtKB-UniRule"/>
</dbReference>
<dbReference type="GO" id="GO:0005737">
    <property type="term" value="C:cytoplasm"/>
    <property type="evidence" value="ECO:0007669"/>
    <property type="project" value="UniProtKB-SubCell"/>
</dbReference>
<comment type="subcellular location">
    <subcellularLocation>
        <location evidence="6">Cytoplasm</location>
    </subcellularLocation>
</comment>
<dbReference type="EMBL" id="VOQF01000001">
    <property type="protein sequence ID" value="TXC93132.1"/>
    <property type="molecule type" value="Genomic_DNA"/>
</dbReference>
<accession>A0A5C6WBB8</accession>
<evidence type="ECO:0000259" key="11">
    <source>
        <dbReference type="Pfam" id="PF14748"/>
    </source>
</evidence>
<protein>
    <recommendedName>
        <fullName evidence="6 7">Pyrroline-5-carboxylate reductase</fullName>
        <shortName evidence="6">P5C reductase</shortName>
        <shortName evidence="6">P5CR</shortName>
        <ecNumber evidence="6 7">1.5.1.2</ecNumber>
    </recommendedName>
    <alternativeName>
        <fullName evidence="6">PCA reductase</fullName>
    </alternativeName>
</protein>
<dbReference type="InterPro" id="IPR000304">
    <property type="entry name" value="Pyrroline-COOH_reductase"/>
</dbReference>
<dbReference type="InterPro" id="IPR028939">
    <property type="entry name" value="P5C_Rdtase_cat_N"/>
</dbReference>
<dbReference type="PANTHER" id="PTHR11645:SF49">
    <property type="entry name" value="PYRROLINE-5-CARBOXYLATE REDUCTASE 1"/>
    <property type="match status" value="1"/>
</dbReference>
<dbReference type="Proteomes" id="UP000321363">
    <property type="component" value="Unassembled WGS sequence"/>
</dbReference>
<dbReference type="FunFam" id="1.10.3730.10:FF:000001">
    <property type="entry name" value="Pyrroline-5-carboxylate reductase"/>
    <property type="match status" value="1"/>
</dbReference>
<dbReference type="PROSITE" id="PS00521">
    <property type="entry name" value="P5CR"/>
    <property type="match status" value="1"/>
</dbReference>
<dbReference type="GO" id="GO:0055129">
    <property type="term" value="P:L-proline biosynthetic process"/>
    <property type="evidence" value="ECO:0007669"/>
    <property type="project" value="UniProtKB-UniRule"/>
</dbReference>
<organism evidence="12 13">
    <name type="scientific">Metabacillus litoralis</name>
    <dbReference type="NCBI Taxonomy" id="152268"/>
    <lineage>
        <taxon>Bacteria</taxon>
        <taxon>Bacillati</taxon>
        <taxon>Bacillota</taxon>
        <taxon>Bacilli</taxon>
        <taxon>Bacillales</taxon>
        <taxon>Bacillaceae</taxon>
        <taxon>Metabacillus</taxon>
    </lineage>
</organism>
<evidence type="ECO:0000256" key="6">
    <source>
        <dbReference type="HAMAP-Rule" id="MF_01925"/>
    </source>
</evidence>
<keyword evidence="13" id="KW-1185">Reference proteome</keyword>
<comment type="pathway">
    <text evidence="6 9">Amino-acid biosynthesis; L-proline biosynthesis; L-proline from L-glutamate 5-semialdehyde: step 1/1.</text>
</comment>
<keyword evidence="6 9" id="KW-0028">Amino-acid biosynthesis</keyword>
<evidence type="ECO:0000256" key="7">
    <source>
        <dbReference type="NCBIfam" id="TIGR00112"/>
    </source>
</evidence>
<evidence type="ECO:0000313" key="13">
    <source>
        <dbReference type="Proteomes" id="UP000321363"/>
    </source>
</evidence>
<evidence type="ECO:0000256" key="8">
    <source>
        <dbReference type="PIRSR" id="PIRSR000193-1"/>
    </source>
</evidence>
<comment type="catalytic activity">
    <reaction evidence="6">
        <text>L-proline + NAD(+) = (S)-1-pyrroline-5-carboxylate + NADH + 2 H(+)</text>
        <dbReference type="Rhea" id="RHEA:14105"/>
        <dbReference type="ChEBI" id="CHEBI:15378"/>
        <dbReference type="ChEBI" id="CHEBI:17388"/>
        <dbReference type="ChEBI" id="CHEBI:57540"/>
        <dbReference type="ChEBI" id="CHEBI:57945"/>
        <dbReference type="ChEBI" id="CHEBI:60039"/>
        <dbReference type="EC" id="1.5.1.2"/>
    </reaction>
</comment>
<comment type="catalytic activity">
    <reaction evidence="6 9">
        <text>L-proline + NADP(+) = (S)-1-pyrroline-5-carboxylate + NADPH + 2 H(+)</text>
        <dbReference type="Rhea" id="RHEA:14109"/>
        <dbReference type="ChEBI" id="CHEBI:15378"/>
        <dbReference type="ChEBI" id="CHEBI:17388"/>
        <dbReference type="ChEBI" id="CHEBI:57783"/>
        <dbReference type="ChEBI" id="CHEBI:58349"/>
        <dbReference type="ChEBI" id="CHEBI:60039"/>
        <dbReference type="EC" id="1.5.1.2"/>
    </reaction>
</comment>
<dbReference type="NCBIfam" id="TIGR00112">
    <property type="entry name" value="proC"/>
    <property type="match status" value="1"/>
</dbReference>